<dbReference type="RefSeq" id="WP_228432064.1">
    <property type="nucleotide sequence ID" value="NZ_FTNY01000001.1"/>
</dbReference>
<dbReference type="Pfam" id="PF02627">
    <property type="entry name" value="CMD"/>
    <property type="match status" value="1"/>
</dbReference>
<dbReference type="Gene3D" id="1.20.1290.10">
    <property type="entry name" value="AhpD-like"/>
    <property type="match status" value="1"/>
</dbReference>
<dbReference type="SUPFAM" id="SSF69118">
    <property type="entry name" value="AhpD-like"/>
    <property type="match status" value="1"/>
</dbReference>
<dbReference type="InterPro" id="IPR029032">
    <property type="entry name" value="AhpD-like"/>
</dbReference>
<organism evidence="2 3">
    <name type="scientific">Chryseobacterium shigense</name>
    <dbReference type="NCBI Taxonomy" id="297244"/>
    <lineage>
        <taxon>Bacteria</taxon>
        <taxon>Pseudomonadati</taxon>
        <taxon>Bacteroidota</taxon>
        <taxon>Flavobacteriia</taxon>
        <taxon>Flavobacteriales</taxon>
        <taxon>Weeksellaceae</taxon>
        <taxon>Chryseobacterium group</taxon>
        <taxon>Chryseobacterium</taxon>
    </lineage>
</organism>
<sequence length="120" mass="13831">MKQFNILSAIAMIIFFSLFSQPIKSQEMKSNDKNLSIKEKRIIRISSYTAKGDLIRLKKELNEGLNAGLRSNEIKEILVHTYAYCGFPRSIRGLQTFMEVIDDRKSAGIQIRLLHRILIC</sequence>
<proteinExistence type="predicted"/>
<evidence type="ECO:0000313" key="2">
    <source>
        <dbReference type="EMBL" id="SIS28637.1"/>
    </source>
</evidence>
<accession>A0A1N7HUV9</accession>
<feature type="domain" description="Carboxymuconolactone decarboxylase-like" evidence="1">
    <location>
        <begin position="30"/>
        <end position="93"/>
    </location>
</feature>
<protein>
    <submittedName>
        <fullName evidence="2">Carboxymuconolactone decarboxylase family protein</fullName>
    </submittedName>
</protein>
<dbReference type="InterPro" id="IPR052512">
    <property type="entry name" value="4CMD/NDH-1_regulator"/>
</dbReference>
<dbReference type="EMBL" id="FTNY01000001">
    <property type="protein sequence ID" value="SIS28637.1"/>
    <property type="molecule type" value="Genomic_DNA"/>
</dbReference>
<dbReference type="Proteomes" id="UP000186373">
    <property type="component" value="Unassembled WGS sequence"/>
</dbReference>
<gene>
    <name evidence="2" type="ORF">SAMN05421639_101228</name>
</gene>
<keyword evidence="3" id="KW-1185">Reference proteome</keyword>
<name>A0A1N7HUV9_9FLAO</name>
<dbReference type="AlphaFoldDB" id="A0A1N7HUV9"/>
<evidence type="ECO:0000259" key="1">
    <source>
        <dbReference type="Pfam" id="PF02627"/>
    </source>
</evidence>
<reference evidence="3" key="1">
    <citation type="submission" date="2017-01" db="EMBL/GenBank/DDBJ databases">
        <authorList>
            <person name="Varghese N."/>
            <person name="Submissions S."/>
        </authorList>
    </citation>
    <scope>NUCLEOTIDE SEQUENCE [LARGE SCALE GENOMIC DNA]</scope>
    <source>
        <strain evidence="3">DSM 17126</strain>
    </source>
</reference>
<dbReference type="GO" id="GO:0051920">
    <property type="term" value="F:peroxiredoxin activity"/>
    <property type="evidence" value="ECO:0007669"/>
    <property type="project" value="InterPro"/>
</dbReference>
<dbReference type="PANTHER" id="PTHR33570">
    <property type="entry name" value="4-CARBOXYMUCONOLACTONE DECARBOXYLASE FAMILY PROTEIN"/>
    <property type="match status" value="1"/>
</dbReference>
<dbReference type="InterPro" id="IPR003779">
    <property type="entry name" value="CMD-like"/>
</dbReference>
<dbReference type="PANTHER" id="PTHR33570:SF2">
    <property type="entry name" value="CARBOXYMUCONOLACTONE DECARBOXYLASE-LIKE DOMAIN-CONTAINING PROTEIN"/>
    <property type="match status" value="1"/>
</dbReference>
<evidence type="ECO:0000313" key="3">
    <source>
        <dbReference type="Proteomes" id="UP000186373"/>
    </source>
</evidence>